<accession>A0A0V0H7V7</accession>
<organism evidence="1">
    <name type="scientific">Solanum chacoense</name>
    <name type="common">Chaco potato</name>
    <dbReference type="NCBI Taxonomy" id="4108"/>
    <lineage>
        <taxon>Eukaryota</taxon>
        <taxon>Viridiplantae</taxon>
        <taxon>Streptophyta</taxon>
        <taxon>Embryophyta</taxon>
        <taxon>Tracheophyta</taxon>
        <taxon>Spermatophyta</taxon>
        <taxon>Magnoliopsida</taxon>
        <taxon>eudicotyledons</taxon>
        <taxon>Gunneridae</taxon>
        <taxon>Pentapetalae</taxon>
        <taxon>asterids</taxon>
        <taxon>lamiids</taxon>
        <taxon>Solanales</taxon>
        <taxon>Solanaceae</taxon>
        <taxon>Solanoideae</taxon>
        <taxon>Solaneae</taxon>
        <taxon>Solanum</taxon>
    </lineage>
</organism>
<dbReference type="EMBL" id="GEDG01024184">
    <property type="protein sequence ID" value="JAP16170.1"/>
    <property type="molecule type" value="Transcribed_RNA"/>
</dbReference>
<sequence length="76" mass="9097">MQQLSAWEVIQEQRVLTDDELVQKTDLAMEFEEESKKEEIAWRQRSRVQWLKSGDKNTKFFTGWLILTKDITPLIL</sequence>
<protein>
    <submittedName>
        <fullName evidence="1">Putative ovule protein</fullName>
    </submittedName>
</protein>
<reference evidence="1" key="1">
    <citation type="submission" date="2015-12" db="EMBL/GenBank/DDBJ databases">
        <title>Gene expression during late stages of embryo sac development: a critical building block for successful pollen-pistil interactions.</title>
        <authorList>
            <person name="Liu Y."/>
            <person name="Joly V."/>
            <person name="Sabar M."/>
            <person name="Matton D.P."/>
        </authorList>
    </citation>
    <scope>NUCLEOTIDE SEQUENCE</scope>
</reference>
<name>A0A0V0H7V7_SOLCH</name>
<evidence type="ECO:0000313" key="1">
    <source>
        <dbReference type="EMBL" id="JAP16170.1"/>
    </source>
</evidence>
<proteinExistence type="predicted"/>
<dbReference type="AlphaFoldDB" id="A0A0V0H7V7"/>